<dbReference type="RefSeq" id="WP_173815029.1">
    <property type="nucleotide sequence ID" value="NZ_JAAITX010000008.1"/>
</dbReference>
<evidence type="ECO:0000313" key="5">
    <source>
        <dbReference type="Proteomes" id="UP000701680"/>
    </source>
</evidence>
<accession>A0A850HNE0</accession>
<evidence type="ECO:0000313" key="4">
    <source>
        <dbReference type="Proteomes" id="UP000528555"/>
    </source>
</evidence>
<dbReference type="PANTHER" id="PTHR43031:SF1">
    <property type="entry name" value="PYRIDINE NUCLEOTIDE-DISULPHIDE OXIDOREDUCTASE"/>
    <property type="match status" value="1"/>
</dbReference>
<dbReference type="InterPro" id="IPR001763">
    <property type="entry name" value="Rhodanese-like_dom"/>
</dbReference>
<dbReference type="InterPro" id="IPR050229">
    <property type="entry name" value="GlpE_sulfurtransferase"/>
</dbReference>
<dbReference type="PROSITE" id="PS50206">
    <property type="entry name" value="RHODANESE_3"/>
    <property type="match status" value="1"/>
</dbReference>
<reference evidence="3" key="2">
    <citation type="submission" date="2020-02" db="EMBL/GenBank/DDBJ databases">
        <authorList>
            <person name="Littmann E."/>
            <person name="Sorbara M."/>
        </authorList>
    </citation>
    <scope>NUCLEOTIDE SEQUENCE</scope>
    <source>
        <strain evidence="3">MSK.17.11</strain>
        <strain evidence="2">MSK.17.38</strain>
    </source>
</reference>
<comment type="caution">
    <text evidence="3">The sequence shown here is derived from an EMBL/GenBank/DDBJ whole genome shotgun (WGS) entry which is preliminary data.</text>
</comment>
<name>A0A850HNE0_9FIRM</name>
<evidence type="ECO:0000313" key="2">
    <source>
        <dbReference type="EMBL" id="NSK15359.1"/>
    </source>
</evidence>
<proteinExistence type="predicted"/>
<gene>
    <name evidence="3" type="ORF">G5A66_10880</name>
    <name evidence="2" type="ORF">G5A75_10905</name>
</gene>
<dbReference type="Pfam" id="PF00581">
    <property type="entry name" value="Rhodanese"/>
    <property type="match status" value="1"/>
</dbReference>
<keyword evidence="4" id="KW-1185">Reference proteome</keyword>
<dbReference type="Gene3D" id="3.40.250.10">
    <property type="entry name" value="Rhodanese-like domain"/>
    <property type="match status" value="1"/>
</dbReference>
<organism evidence="3 4">
    <name type="scientific">Dorea phocaeensis</name>
    <dbReference type="NCBI Taxonomy" id="2040291"/>
    <lineage>
        <taxon>Bacteria</taxon>
        <taxon>Bacillati</taxon>
        <taxon>Bacillota</taxon>
        <taxon>Clostridia</taxon>
        <taxon>Lachnospirales</taxon>
        <taxon>Lachnospiraceae</taxon>
        <taxon>Dorea</taxon>
    </lineage>
</organism>
<dbReference type="Proteomes" id="UP000528555">
    <property type="component" value="Unassembled WGS sequence"/>
</dbReference>
<sequence length="103" mass="11293">MGLFDRLQDMPNLEEGIKKVQATPGAVLLDVRSVEEYKQGHLEGSVNLPINQIPTIDISKDTPIFVYCLSGARSKRAEKFLQKSGYQAENIGGLAGYKGKLVV</sequence>
<protein>
    <submittedName>
        <fullName evidence="3">Rhodanese-like domain-containing protein</fullName>
    </submittedName>
</protein>
<feature type="domain" description="Rhodanese" evidence="1">
    <location>
        <begin position="22"/>
        <end position="102"/>
    </location>
</feature>
<dbReference type="EMBL" id="JAAIUO010000008">
    <property type="protein sequence ID" value="NSK15359.1"/>
    <property type="molecule type" value="Genomic_DNA"/>
</dbReference>
<dbReference type="SUPFAM" id="SSF52821">
    <property type="entry name" value="Rhodanese/Cell cycle control phosphatase"/>
    <property type="match status" value="1"/>
</dbReference>
<dbReference type="InterPro" id="IPR036873">
    <property type="entry name" value="Rhodanese-like_dom_sf"/>
</dbReference>
<evidence type="ECO:0000259" key="1">
    <source>
        <dbReference type="PROSITE" id="PS50206"/>
    </source>
</evidence>
<dbReference type="CDD" id="cd00158">
    <property type="entry name" value="RHOD"/>
    <property type="match status" value="1"/>
</dbReference>
<evidence type="ECO:0000313" key="3">
    <source>
        <dbReference type="EMBL" id="NVH59132.1"/>
    </source>
</evidence>
<dbReference type="EMBL" id="JAAITX010000008">
    <property type="protein sequence ID" value="NVH59132.1"/>
    <property type="molecule type" value="Genomic_DNA"/>
</dbReference>
<dbReference type="Proteomes" id="UP000701680">
    <property type="component" value="Unassembled WGS sequence"/>
</dbReference>
<reference evidence="4 5" key="1">
    <citation type="journal article" date="2020" name="Cell Host Microbe">
        <title>Functional and Genomic Variation between Human-Derived Isolates of Lachnospiraceae Reveals Inter- and Intra-Species Diversity.</title>
        <authorList>
            <person name="Sorbara M.T."/>
            <person name="Littmann E.R."/>
            <person name="Fontana E."/>
            <person name="Moody T.U."/>
            <person name="Kohout C.E."/>
            <person name="Gjonbalaj M."/>
            <person name="Eaton V."/>
            <person name="Seok R."/>
            <person name="Leiner I.M."/>
            <person name="Pamer E.G."/>
        </authorList>
    </citation>
    <scope>NUCLEOTIDE SEQUENCE [LARGE SCALE GENOMIC DNA]</scope>
    <source>
        <strain evidence="3 4">MSK.17.11</strain>
        <strain evidence="2 5">MSK.17.38</strain>
    </source>
</reference>
<dbReference type="AlphaFoldDB" id="A0A850HNE0"/>
<dbReference type="SMART" id="SM00450">
    <property type="entry name" value="RHOD"/>
    <property type="match status" value="1"/>
</dbReference>
<dbReference type="PANTHER" id="PTHR43031">
    <property type="entry name" value="FAD-DEPENDENT OXIDOREDUCTASE"/>
    <property type="match status" value="1"/>
</dbReference>